<protein>
    <recommendedName>
        <fullName evidence="8">Amino acid transporter transmembrane domain-containing protein</fullName>
    </recommendedName>
</protein>
<evidence type="ECO:0000256" key="6">
    <source>
        <dbReference type="ARBA" id="ARBA00023136"/>
    </source>
</evidence>
<name>A0A9Q0QWP4_9MAGN</name>
<proteinExistence type="predicted"/>
<feature type="transmembrane region" description="Helical" evidence="7">
    <location>
        <begin position="270"/>
        <end position="290"/>
    </location>
</feature>
<dbReference type="GO" id="GO:0016020">
    <property type="term" value="C:membrane"/>
    <property type="evidence" value="ECO:0007669"/>
    <property type="project" value="UniProtKB-SubCell"/>
</dbReference>
<evidence type="ECO:0000259" key="8">
    <source>
        <dbReference type="Pfam" id="PF01490"/>
    </source>
</evidence>
<feature type="transmembrane region" description="Helical" evidence="7">
    <location>
        <begin position="310"/>
        <end position="329"/>
    </location>
</feature>
<feature type="transmembrane region" description="Helical" evidence="7">
    <location>
        <begin position="465"/>
        <end position="485"/>
    </location>
</feature>
<evidence type="ECO:0000256" key="3">
    <source>
        <dbReference type="ARBA" id="ARBA00022692"/>
    </source>
</evidence>
<feature type="transmembrane region" description="Helical" evidence="7">
    <location>
        <begin position="349"/>
        <end position="370"/>
    </location>
</feature>
<dbReference type="GO" id="GO:0006865">
    <property type="term" value="P:amino acid transport"/>
    <property type="evidence" value="ECO:0007669"/>
    <property type="project" value="UniProtKB-KW"/>
</dbReference>
<dbReference type="PANTHER" id="PTHR48017">
    <property type="entry name" value="OS05G0424000 PROTEIN-RELATED"/>
    <property type="match status" value="1"/>
</dbReference>
<organism evidence="9 10">
    <name type="scientific">Protea cynaroides</name>
    <dbReference type="NCBI Taxonomy" id="273540"/>
    <lineage>
        <taxon>Eukaryota</taxon>
        <taxon>Viridiplantae</taxon>
        <taxon>Streptophyta</taxon>
        <taxon>Embryophyta</taxon>
        <taxon>Tracheophyta</taxon>
        <taxon>Spermatophyta</taxon>
        <taxon>Magnoliopsida</taxon>
        <taxon>Proteales</taxon>
        <taxon>Proteaceae</taxon>
        <taxon>Protea</taxon>
    </lineage>
</organism>
<keyword evidence="6 7" id="KW-0472">Membrane</keyword>
<keyword evidence="3 7" id="KW-0812">Transmembrane</keyword>
<comment type="caution">
    <text evidence="9">The sequence shown here is derived from an EMBL/GenBank/DDBJ whole genome shotgun (WGS) entry which is preliminary data.</text>
</comment>
<evidence type="ECO:0000313" key="9">
    <source>
        <dbReference type="EMBL" id="KAJ4974803.1"/>
    </source>
</evidence>
<feature type="transmembrane region" description="Helical" evidence="7">
    <location>
        <begin position="25"/>
        <end position="45"/>
    </location>
</feature>
<keyword evidence="10" id="KW-1185">Reference proteome</keyword>
<feature type="transmembrane region" description="Helical" evidence="7">
    <location>
        <begin position="497"/>
        <end position="518"/>
    </location>
</feature>
<dbReference type="Proteomes" id="UP001141806">
    <property type="component" value="Unassembled WGS sequence"/>
</dbReference>
<keyword evidence="5 7" id="KW-1133">Transmembrane helix</keyword>
<evidence type="ECO:0000256" key="4">
    <source>
        <dbReference type="ARBA" id="ARBA00022970"/>
    </source>
</evidence>
<feature type="domain" description="Amino acid transporter transmembrane" evidence="8">
    <location>
        <begin position="237"/>
        <end position="523"/>
    </location>
</feature>
<evidence type="ECO:0000313" key="10">
    <source>
        <dbReference type="Proteomes" id="UP001141806"/>
    </source>
</evidence>
<dbReference type="EMBL" id="JAMYWD010000004">
    <property type="protein sequence ID" value="KAJ4974803.1"/>
    <property type="molecule type" value="Genomic_DNA"/>
</dbReference>
<feature type="transmembrane region" description="Helical" evidence="7">
    <location>
        <begin position="52"/>
        <end position="72"/>
    </location>
</feature>
<comment type="subcellular location">
    <subcellularLocation>
        <location evidence="1">Membrane</location>
    </subcellularLocation>
</comment>
<dbReference type="InterPro" id="IPR013057">
    <property type="entry name" value="AA_transpt_TM"/>
</dbReference>
<dbReference type="OrthoDB" id="40134at2759"/>
<evidence type="ECO:0000256" key="5">
    <source>
        <dbReference type="ARBA" id="ARBA00022989"/>
    </source>
</evidence>
<evidence type="ECO:0000256" key="7">
    <source>
        <dbReference type="SAM" id="Phobius"/>
    </source>
</evidence>
<dbReference type="Pfam" id="PF01490">
    <property type="entry name" value="Aa_trans"/>
    <property type="match status" value="2"/>
</dbReference>
<evidence type="ECO:0000256" key="2">
    <source>
        <dbReference type="ARBA" id="ARBA00022448"/>
    </source>
</evidence>
<keyword evidence="4" id="KW-0029">Amino-acid transport</keyword>
<accession>A0A9Q0QWP4</accession>
<evidence type="ECO:0000256" key="1">
    <source>
        <dbReference type="ARBA" id="ARBA00004370"/>
    </source>
</evidence>
<feature type="transmembrane region" description="Helical" evidence="7">
    <location>
        <begin position="442"/>
        <end position="459"/>
    </location>
</feature>
<gene>
    <name evidence="9" type="ORF">NE237_007977</name>
</gene>
<dbReference type="AlphaFoldDB" id="A0A9Q0QWP4"/>
<feature type="transmembrane region" description="Helical" evidence="7">
    <location>
        <begin position="239"/>
        <end position="258"/>
    </location>
</feature>
<keyword evidence="2" id="KW-0813">Transport</keyword>
<feature type="transmembrane region" description="Helical" evidence="7">
    <location>
        <begin position="107"/>
        <end position="128"/>
    </location>
</feature>
<sequence>MTEFQLAQPKELDAGALFVLKSRGSWLHCGYHLTTAIVGPAVLSLPFTFAMLGWGAGLLCLTIVAVVTFYSYNLLSIVLEHLDELGQRQLRFRDMATHILGPKWGRYYVGPLQFTVCYAAVAVCILLGGQSLKCWVLQQSWSNGVVEDFVAVLWNNNQQLAGLCKKRTPDFSHAHAVAARGFSLFSCLHEPPSGAVVLYNAATFCEEQPHHGPYACCSCIRLLPGLGAIYLLSTTDEKMMLYEFEVIFGCLMLILAQIPSFHSLRHVNLIALVLYLAYSACALFGSIHVGKSRSTSHKDYSVSSHGANQMFGIFNAISIIATTYGIGILPEIQATIVPPVKGKMFKGICICYVVIATTFFSVAISGYWAFGNQAQSTILSNFIVDGNSLLPKWLLLMTNAFTLLQVSATTVIYLQPTNEIFEQTFADPTSPQFSTRNIIPRLLSRSFSVVVATLIAAMFPFFGDIMAFIGAVGIIPLDFILPMVFYNVTFRPSKRDLIFWINIAIALVFSALGVLGTVSSVRQIILDSKTYHLFANV</sequence>
<feature type="domain" description="Amino acid transporter transmembrane" evidence="8">
    <location>
        <begin position="23"/>
        <end position="133"/>
    </location>
</feature>
<reference evidence="9" key="1">
    <citation type="journal article" date="2023" name="Plant J.">
        <title>The genome of the king protea, Protea cynaroides.</title>
        <authorList>
            <person name="Chang J."/>
            <person name="Duong T.A."/>
            <person name="Schoeman C."/>
            <person name="Ma X."/>
            <person name="Roodt D."/>
            <person name="Barker N."/>
            <person name="Li Z."/>
            <person name="Van de Peer Y."/>
            <person name="Mizrachi E."/>
        </authorList>
    </citation>
    <scope>NUCLEOTIDE SEQUENCE</scope>
    <source>
        <tissue evidence="9">Young leaves</tissue>
    </source>
</reference>